<evidence type="ECO:0000313" key="6">
    <source>
        <dbReference type="EMBL" id="CAJ1965199.1"/>
    </source>
</evidence>
<dbReference type="GO" id="GO:0000922">
    <property type="term" value="C:spindle pole"/>
    <property type="evidence" value="ECO:0007669"/>
    <property type="project" value="TreeGrafter"/>
</dbReference>
<feature type="compositionally biased region" description="Low complexity" evidence="5">
    <location>
        <begin position="203"/>
        <end position="214"/>
    </location>
</feature>
<dbReference type="PANTHER" id="PTHR22706">
    <property type="entry name" value="ASSEMBLY FACTOR FOR SPINDLE MICROTUBULES"/>
    <property type="match status" value="1"/>
</dbReference>
<dbReference type="GO" id="GO:0005516">
    <property type="term" value="F:calmodulin binding"/>
    <property type="evidence" value="ECO:0007669"/>
    <property type="project" value="UniProtKB-KW"/>
</dbReference>
<proteinExistence type="predicted"/>
<evidence type="ECO:0000256" key="1">
    <source>
        <dbReference type="ARBA" id="ARBA00004496"/>
    </source>
</evidence>
<feature type="region of interest" description="Disordered" evidence="5">
    <location>
        <begin position="2284"/>
        <end position="2400"/>
    </location>
</feature>
<feature type="compositionally biased region" description="Polar residues" evidence="5">
    <location>
        <begin position="498"/>
        <end position="510"/>
    </location>
</feature>
<dbReference type="PROSITE" id="PS50096">
    <property type="entry name" value="IQ"/>
    <property type="match status" value="24"/>
</dbReference>
<feature type="region of interest" description="Disordered" evidence="5">
    <location>
        <begin position="3069"/>
        <end position="3115"/>
    </location>
</feature>
<comment type="caution">
    <text evidence="6">The sequence shown here is derived from an EMBL/GenBank/DDBJ whole genome shotgun (WGS) entry which is preliminary data.</text>
</comment>
<name>A0AAD2G6Y1_9STRA</name>
<keyword evidence="4" id="KW-0112">Calmodulin-binding</keyword>
<dbReference type="SMART" id="SM00015">
    <property type="entry name" value="IQ"/>
    <property type="match status" value="52"/>
</dbReference>
<evidence type="ECO:0000256" key="4">
    <source>
        <dbReference type="ARBA" id="ARBA00022860"/>
    </source>
</evidence>
<evidence type="ECO:0000256" key="5">
    <source>
        <dbReference type="SAM" id="MobiDB-lite"/>
    </source>
</evidence>
<dbReference type="Pfam" id="PF00612">
    <property type="entry name" value="IQ"/>
    <property type="match status" value="15"/>
</dbReference>
<dbReference type="Proteomes" id="UP001295423">
    <property type="component" value="Unassembled WGS sequence"/>
</dbReference>
<feature type="region of interest" description="Disordered" evidence="5">
    <location>
        <begin position="135"/>
        <end position="410"/>
    </location>
</feature>
<feature type="compositionally biased region" description="Basic and acidic residues" evidence="5">
    <location>
        <begin position="2347"/>
        <end position="2360"/>
    </location>
</feature>
<feature type="compositionally biased region" description="Basic residues" evidence="5">
    <location>
        <begin position="166"/>
        <end position="181"/>
    </location>
</feature>
<accession>A0AAD2G6Y1</accession>
<feature type="compositionally biased region" description="Basic and acidic residues" evidence="5">
    <location>
        <begin position="262"/>
        <end position="275"/>
    </location>
</feature>
<comment type="subcellular location">
    <subcellularLocation>
        <location evidence="1">Cytoplasm</location>
    </subcellularLocation>
</comment>
<evidence type="ECO:0000256" key="2">
    <source>
        <dbReference type="ARBA" id="ARBA00022490"/>
    </source>
</evidence>
<keyword evidence="2" id="KW-0963">Cytoplasm</keyword>
<feature type="compositionally biased region" description="Basic and acidic residues" evidence="5">
    <location>
        <begin position="289"/>
        <end position="304"/>
    </location>
</feature>
<dbReference type="EMBL" id="CAKOGP040002202">
    <property type="protein sequence ID" value="CAJ1965199.1"/>
    <property type="molecule type" value="Genomic_DNA"/>
</dbReference>
<feature type="region of interest" description="Disordered" evidence="5">
    <location>
        <begin position="498"/>
        <end position="517"/>
    </location>
</feature>
<feature type="compositionally biased region" description="Low complexity" evidence="5">
    <location>
        <begin position="235"/>
        <end position="252"/>
    </location>
</feature>
<dbReference type="Gene3D" id="1.20.5.190">
    <property type="match status" value="18"/>
</dbReference>
<sequence>MEAAERQPEKDEQEQPMFVDTSMLESDIQTLESEIMTPSPMMMKTALHEGLDTNYQTPGGKINVEEDNATVSSVRTPADNLLDKFQSLNDSWVDVKTRSASTKKRAIDTPSMEDLMDSPMPNFASALNDYCTAERDDENDEHDDVSSMGDSTTSTISSQESVFDRLHRHGTSQQRRRRRNQKSSDPFTSPREHTSTNDFFTPSSATSSVSSTTSRSRKSASKQQTKKVRNRVVPTSAAKSSATRSRSNSESKVSPASSQDSVFDRLYRNQKRTEILWHAPPTPQLVSRSIDRKRSGRRKNDTRRPSKIPAPSTPQTASKPQLKKKRISSTPATVVPKSQGMTIEDSEGNNSIEPLSETASAAAASSLAEDSTTDSTAVRSPAAETLDAVSTASEKENKLRPRAVAAPREQPTALKNANWSTTSIDEDLAELAAIQLDLDQQQQHLAPTPRKTNVPVGKSIGKTSSVEPKQLYTYNPSTAIANSLLGDVEDILKPQVTRSTAPSVASTATHTHVEDDDATSRASSGFFTLDHAQSSFTLQPLVSFPKDSIGSKQATVQESVPNEKAAIAIQSWWKSCLAQVSLANLVIEHRNTTFPSAHDTSPRVLLRIISSTHPHDLMTEQHHNVLVAESSQLSLEIRLAKPSFSKLRRQLSNSMLLRSALASARLEFEGIIFVEASQTIQRWWRRRKYIERKSATTPSSTHKVMGGARKKELSFYLEDVTGGLLDEELLETLSKDSANQYTLDRASTEPQETPICKELSLLGDVGDSDEELLVSPSKPLVSSPSDVNIGRELFPTPPSGADLAHGSGYEEASPVGYFDPVPVETPVRSQNDKGEQNRENDKREEAASVIQRSFLMSTLTSAIEHNTPTRDHMRRALSSPKSLLWIEDDPWLFKDPSDGFQLWVGSGDLIERNAARLATHNIVKAYLNGLRKYRRTKLATLIQSNFRRFQCESEYRQKLWAIVGIQHGWKAFKYRRMLKSKATKIKSAYKMKSAKTKFQTMKFAAILIQNQWRSYHATREYLKAQFLAVWLQRTCARARGQRQRFLALKSATASLQYRFRVYSTKKQYKLEMLKATRIQSVWRMSCAIRNRMLSIYFTCKIQALVRSHFKSRKYLGLRSCSITVQSALRKHRALRTYQQQRYGFVKVQALWRRYLAARWYIHQYQSVVRLQALGRMQQCLCLKRNALQAVVVIQRETRRLLAERAFIIIWRSILVIQAQQRRHTAQNAWFKTKAASLCLQSVGRAYISRRSFEKHRDAVVKIQSHGRSYNQRRCYKAARRDVILTQSISRQWLAHKSWKKSRAAAVSCQKTIRCHLSSAAFRKTKTACTNIQKTYRRALAMQNWKIATRSIIRIQSFLRMIHARDAFSFAMFSVWTLQRVIRGYQQKSKFTIQRHAAVRIQSIVRCTMYKAHYTEQKKASIVIQSIARRNAASYRLNNAKSAAVTMQKSMRKLLHRASFLRMQSSAMEIQSAVRGFCERSRYTRTRNGLLTIQRIWRGATARVRSSKKYRAALLIQRFSRGRSSRILATKRADRIVALQRYSRAYVARRQHERLLHTRLLLAQSSWRGAIWRKRFVARKKSALDIQTMIRGYLARKEALSRSHSAIVIQSHWRMAFSRENYSKTRVSAVMIQGRIRGICVRNTIAGLHILATCVQRHWRGHVGRLQYAERVEMRNVEIAAARLVIQSTWRMYVARVEFGKVKDATISIQKQWRVFSAREEFELALLSCILIQAIARGAVVRTRTKLWHRCSLEIQRSWRGYLGAKRVQLLLEEERLAKVEKAERMRRVELMGIVICVYHGLACISIVVQKDFARQQCAHARTHKACTLIQSAVRGMLIRSQISNRPSGISFSNGRRREELAAATKIQSMYRNRFARKQYDAKLRSATVIQKHWRSLQACRQYGISVANCMMIQSTFRGLLARNEVKTWRKSATCIQKNWRGHVGVQNVRILRTATMEKAATSVQSKWRMHKAAKRYQKVFRGAIHLQKFWRASFWRSRFELVRIASVMIQSAIRGSLVRREVKIWNKSAALVQKTWCRYINVKKIKSLSEAILLKQSLAATKIQTINRMHVARKSYHSRLRSVLVIQNHWRSAQARERYEMCRASSVIVQSIARGSLVRNEIKSWQEAVVIIQKYWLGALARERYELCRGSCVIIQSTTRGSLVRKKIGAWNESATCFQTTWRGYRSAKKVQSLAKHSSINNVNAATRMVSPPSTPVAEPAFHLSIAEQKPENEDRNEGSPSAKTVLSLVEHASADNLNVATSLISPPSIPVAESALHLSIADQPPEDEDRSVGRPGAKKVHSLTEHSSFDNLNAATRMLSPPRTPVAEPAFRSSIADQTPEDEDRNDDRPVAEKVHSLAEHATNMQSPPRTPENEDRNESRSSAEEVHSLAEHSSTGRMKAVTRMQSLPRTPLAKQALHLSTAYQTPENDGKNERSPVENVDWDSISAIDVVHDLLNRSATPIQKVWRGASLRGSFAKTRMLSTSAATLIQASFRSHRARQLCQATLMVQSASATLIQSNVRGLLTRNMVAGRGEAAVSIQRFWRNRSLRLALLQRSMDEILTKELEDSYRTQAAMVLQSFARRQVAQELFCATRSSIIIVQSFARGRLFRMRLKNCTNAAIIIQKNLRGATARSRIRGLHNGATIVQAVVRMFLVSRLFWFLRLPRANRDMVNDAARKIQVAFFLFKMRLAILSMQSSAIILKRCIRGQLVRSAAKFALVHVNSAFHNPVILSFARVVAGNDPGYAPTYVAWRRAVTQAEKSSTIVIQSAVRRFLVRTRISRKFHVCFDSHMLLDQTLIEEEDMSALAIQRAFKGWRSLKAYKLLLENHSHKRNQAAIHLQRIARGRISRILTSSYRKKTAHISRNATAFMFEVIQRSGTARVRQLLASQSSPTSLSSSLQRIADRTKWAQREAESLASNPLPAYAIAVLKNLDTPNDPPSTFEIKKTQIKPIRVETSARLQAQLEPRRPSTPVRCNKTPMVKTAVQHNVANRKTVTKTAHDVENTRQIVVNSQSAQLKAHTKPGFDGMSLSDLRKIHRETMKKTQEVKTPVKRSTMELPNTNVTLATTTQVPKTPSPKRATNEAGKNSLFGDPNNMPSPIKKENDWDWADEW</sequence>
<feature type="compositionally biased region" description="Polar residues" evidence="5">
    <location>
        <begin position="148"/>
        <end position="161"/>
    </location>
</feature>
<feature type="region of interest" description="Disordered" evidence="5">
    <location>
        <begin position="798"/>
        <end position="846"/>
    </location>
</feature>
<gene>
    <name evidence="6" type="ORF">CYCCA115_LOCUS20997</name>
</gene>
<feature type="compositionally biased region" description="Basic residues" evidence="5">
    <location>
        <begin position="215"/>
        <end position="230"/>
    </location>
</feature>
<dbReference type="PANTHER" id="PTHR22706:SF1">
    <property type="entry name" value="ASSEMBLY FACTOR FOR SPINDLE MICROTUBULES"/>
    <property type="match status" value="1"/>
</dbReference>
<dbReference type="GO" id="GO:0007051">
    <property type="term" value="P:spindle organization"/>
    <property type="evidence" value="ECO:0007669"/>
    <property type="project" value="TreeGrafter"/>
</dbReference>
<protein>
    <recommendedName>
        <fullName evidence="8">Calmodulin</fullName>
    </recommendedName>
</protein>
<organism evidence="6 7">
    <name type="scientific">Cylindrotheca closterium</name>
    <dbReference type="NCBI Taxonomy" id="2856"/>
    <lineage>
        <taxon>Eukaryota</taxon>
        <taxon>Sar</taxon>
        <taxon>Stramenopiles</taxon>
        <taxon>Ochrophyta</taxon>
        <taxon>Bacillariophyta</taxon>
        <taxon>Bacillariophyceae</taxon>
        <taxon>Bacillariophycidae</taxon>
        <taxon>Bacillariales</taxon>
        <taxon>Bacillariaceae</taxon>
        <taxon>Cylindrotheca</taxon>
    </lineage>
</organism>
<dbReference type="SUPFAM" id="SSF52540">
    <property type="entry name" value="P-loop containing nucleoside triphosphate hydrolases"/>
    <property type="match status" value="9"/>
</dbReference>
<feature type="compositionally biased region" description="Basic and acidic residues" evidence="5">
    <location>
        <begin position="830"/>
        <end position="846"/>
    </location>
</feature>
<evidence type="ECO:0000256" key="3">
    <source>
        <dbReference type="ARBA" id="ARBA00022737"/>
    </source>
</evidence>
<keyword evidence="7" id="KW-1185">Reference proteome</keyword>
<dbReference type="InterPro" id="IPR000048">
    <property type="entry name" value="IQ_motif_EF-hand-BS"/>
</dbReference>
<dbReference type="InterPro" id="IPR051185">
    <property type="entry name" value="ASPM"/>
</dbReference>
<feature type="compositionally biased region" description="Basic and acidic residues" evidence="5">
    <location>
        <begin position="2373"/>
        <end position="2392"/>
    </location>
</feature>
<keyword evidence="3" id="KW-0677">Repeat</keyword>
<evidence type="ECO:0000313" key="7">
    <source>
        <dbReference type="Proteomes" id="UP001295423"/>
    </source>
</evidence>
<dbReference type="InterPro" id="IPR027417">
    <property type="entry name" value="P-loop_NTPase"/>
</dbReference>
<dbReference type="GO" id="GO:0005737">
    <property type="term" value="C:cytoplasm"/>
    <property type="evidence" value="ECO:0007669"/>
    <property type="project" value="UniProtKB-SubCell"/>
</dbReference>
<feature type="compositionally biased region" description="Low complexity" evidence="5">
    <location>
        <begin position="355"/>
        <end position="377"/>
    </location>
</feature>
<evidence type="ECO:0008006" key="8">
    <source>
        <dbReference type="Google" id="ProtNLM"/>
    </source>
</evidence>
<reference evidence="6" key="1">
    <citation type="submission" date="2023-08" db="EMBL/GenBank/DDBJ databases">
        <authorList>
            <person name="Audoor S."/>
            <person name="Bilcke G."/>
        </authorList>
    </citation>
    <scope>NUCLEOTIDE SEQUENCE</scope>
</reference>
<dbReference type="GO" id="GO:0051295">
    <property type="term" value="P:establishment of meiotic spindle localization"/>
    <property type="evidence" value="ECO:0007669"/>
    <property type="project" value="TreeGrafter"/>
</dbReference>
<dbReference type="GO" id="GO:0000278">
    <property type="term" value="P:mitotic cell cycle"/>
    <property type="evidence" value="ECO:0007669"/>
    <property type="project" value="TreeGrafter"/>
</dbReference>